<keyword evidence="2" id="KW-1185">Reference proteome</keyword>
<reference evidence="2" key="1">
    <citation type="journal article" date="2014" name="Genome Announc.">
        <title>Genome sequence of the pathogenic fungus Sporothrix schenckii (ATCC 58251).</title>
        <authorList>
            <person name="Cuomo C.A."/>
            <person name="Rodriguez-Del Valle N."/>
            <person name="Perez-Sanchez L."/>
            <person name="Abouelleil A."/>
            <person name="Goldberg J."/>
            <person name="Young S."/>
            <person name="Zeng Q."/>
            <person name="Birren B.W."/>
        </authorList>
    </citation>
    <scope>NUCLEOTIDE SEQUENCE [LARGE SCALE GENOMIC DNA]</scope>
    <source>
        <strain evidence="2">ATCC 58251 / de Perez 2211183</strain>
    </source>
</reference>
<protein>
    <submittedName>
        <fullName evidence="1">Uncharacterized protein</fullName>
    </submittedName>
</protein>
<proteinExistence type="predicted"/>
<evidence type="ECO:0000313" key="2">
    <source>
        <dbReference type="Proteomes" id="UP000018087"/>
    </source>
</evidence>
<organism evidence="1 2">
    <name type="scientific">Sporothrix schenckii (strain ATCC 58251 / de Perez 2211183)</name>
    <name type="common">Rose-picker's disease fungus</name>
    <dbReference type="NCBI Taxonomy" id="1391915"/>
    <lineage>
        <taxon>Eukaryota</taxon>
        <taxon>Fungi</taxon>
        <taxon>Dikarya</taxon>
        <taxon>Ascomycota</taxon>
        <taxon>Pezizomycotina</taxon>
        <taxon>Sordariomycetes</taxon>
        <taxon>Sordariomycetidae</taxon>
        <taxon>Ophiostomatales</taxon>
        <taxon>Ophiostomataceae</taxon>
        <taxon>Sporothrix</taxon>
    </lineage>
</organism>
<dbReference type="eggNOG" id="ENOG502SY3V">
    <property type="taxonomic scope" value="Eukaryota"/>
</dbReference>
<dbReference type="Proteomes" id="UP000018087">
    <property type="component" value="Unassembled WGS sequence"/>
</dbReference>
<dbReference type="EMBL" id="KI440842">
    <property type="protein sequence ID" value="ERT02910.1"/>
    <property type="molecule type" value="Genomic_DNA"/>
</dbReference>
<dbReference type="HOGENOM" id="CLU_029216_0_0_1"/>
<sequence length="634" mass="66665">MYQPRQIVQVEKAGGQTLQPKGFFRSTYDSLTAAENASFVKGIAAFAVGTAFLASSWGEFLLPPRLSTLSQMRLHLALLAATAEAVILMATDHLQDAAGFTIELPGHALASATTVAKINAQNGDTTAAAAPILGCTTSSFSTPSWFVRDLTFNRTDDSVTFDLLNRATNYTAFIGCANATADESKPNVYAHCDVQTDPAPSDDSLLALVRVTAKGTAANVLLRQRWACSDRTTAAVKPINFSAAGNSSTVLTCDAAGGCVAVDSPLLVRGNLAAPVAIHSAPAEGPIGHSKAGCSAAASKPPSWSLQSVYYLNQTGDNGATAISSQTLMLQVINHAIGYQAGCTGFLSDDLSTKPVSFTCAGQGYDFLGRDRYRIQTQALFEPATFNFTVNQTWYCDDTDEGKPVSITASGSTVLPLNCTSVAVGAGDKAGNKTTCLSNGDIVLQAQHPGTVASLPPYSVTDPLPTPDGCTVSSIVGPAWTLSSFEIDTDPRDPKGNRTANITSVGFDLRLATGTNEATYPISVYQGRAVEGKPQWFHCTFGADEIPLAPYNCTYTYDAAAKQLTLAADWICSDLDRERPVLFSGTATTAISKPFSCSTAGGQTQCLTDETASWNVPIANVTWRAADKDVLAPS</sequence>
<dbReference type="AlphaFoldDB" id="U7Q7C4"/>
<evidence type="ECO:0000313" key="1">
    <source>
        <dbReference type="EMBL" id="ERT02910.1"/>
    </source>
</evidence>
<dbReference type="OrthoDB" id="5186097at2759"/>
<accession>U7Q7C4</accession>
<gene>
    <name evidence="1" type="ORF">HMPREF1624_01214</name>
</gene>
<name>U7Q7C4_SPOS1</name>